<feature type="compositionally biased region" description="Basic and acidic residues" evidence="1">
    <location>
        <begin position="24"/>
        <end position="57"/>
    </location>
</feature>
<evidence type="ECO:0000313" key="3">
    <source>
        <dbReference type="Proteomes" id="UP000198981"/>
    </source>
</evidence>
<dbReference type="Proteomes" id="UP000198981">
    <property type="component" value="Unassembled WGS sequence"/>
</dbReference>
<keyword evidence="3" id="KW-1185">Reference proteome</keyword>
<gene>
    <name evidence="2" type="ORF">SAMN03159343_2542</name>
</gene>
<proteinExistence type="predicted"/>
<dbReference type="STRING" id="1960309.SAMN03159343_2542"/>
<protein>
    <submittedName>
        <fullName evidence="2">Uncharacterized protein</fullName>
    </submittedName>
</protein>
<dbReference type="AlphaFoldDB" id="A0A1G4YC43"/>
<feature type="compositionally biased region" description="Low complexity" evidence="1">
    <location>
        <begin position="7"/>
        <end position="21"/>
    </location>
</feature>
<feature type="region of interest" description="Disordered" evidence="1">
    <location>
        <begin position="1"/>
        <end position="57"/>
    </location>
</feature>
<sequence length="57" mass="6422">MMTSPQDETTPTVDDVMVPTENVSADHHEHAKDPHPSQENLEARTQHERELVDSDDA</sequence>
<name>A0A1G4YC43_9ACTN</name>
<reference evidence="3" key="1">
    <citation type="submission" date="2016-10" db="EMBL/GenBank/DDBJ databases">
        <authorList>
            <person name="Varghese N."/>
            <person name="Submissions S."/>
        </authorList>
    </citation>
    <scope>NUCLEOTIDE SEQUENCE [LARGE SCALE GENOMIC DNA]</scope>
    <source>
        <strain evidence="3">DSM 45722</strain>
    </source>
</reference>
<evidence type="ECO:0000256" key="1">
    <source>
        <dbReference type="SAM" id="MobiDB-lite"/>
    </source>
</evidence>
<accession>A0A1G4YC43</accession>
<organism evidence="2 3">
    <name type="scientific">Klenkia marina</name>
    <dbReference type="NCBI Taxonomy" id="1960309"/>
    <lineage>
        <taxon>Bacteria</taxon>
        <taxon>Bacillati</taxon>
        <taxon>Actinomycetota</taxon>
        <taxon>Actinomycetes</taxon>
        <taxon>Geodermatophilales</taxon>
        <taxon>Geodermatophilaceae</taxon>
        <taxon>Klenkia</taxon>
    </lineage>
</organism>
<dbReference type="EMBL" id="FMUH01000003">
    <property type="protein sequence ID" value="SCX51061.1"/>
    <property type="molecule type" value="Genomic_DNA"/>
</dbReference>
<evidence type="ECO:0000313" key="2">
    <source>
        <dbReference type="EMBL" id="SCX51061.1"/>
    </source>
</evidence>